<dbReference type="PANTHER" id="PTHR30420">
    <property type="entry name" value="N-SUCCINYLARGININE DIHYDROLASE"/>
    <property type="match status" value="1"/>
</dbReference>
<keyword evidence="6" id="KW-1185">Reference proteome</keyword>
<dbReference type="EMBL" id="JBELOE010000093">
    <property type="protein sequence ID" value="MER2491173.1"/>
    <property type="molecule type" value="Genomic_DNA"/>
</dbReference>
<reference evidence="5 6" key="1">
    <citation type="submission" date="2024-06" db="EMBL/GenBank/DDBJ databases">
        <authorList>
            <person name="Chen R.Y."/>
        </authorList>
    </citation>
    <scope>NUCLEOTIDE SEQUENCE [LARGE SCALE GENOMIC DNA]</scope>
    <source>
        <strain evidence="5 6">D2</strain>
    </source>
</reference>
<organism evidence="5 6">
    <name type="scientific">Catenovulum sediminis</name>
    <dbReference type="NCBI Taxonomy" id="1740262"/>
    <lineage>
        <taxon>Bacteria</taxon>
        <taxon>Pseudomonadati</taxon>
        <taxon>Pseudomonadota</taxon>
        <taxon>Gammaproteobacteria</taxon>
        <taxon>Alteromonadales</taxon>
        <taxon>Alteromonadaceae</taxon>
        <taxon>Catenovulum</taxon>
    </lineage>
</organism>
<dbReference type="InterPro" id="IPR016181">
    <property type="entry name" value="Acyl_CoA_acyltransferase"/>
</dbReference>
<accession>A0ABV1RE22</accession>
<gene>
    <name evidence="5" type="primary">astA</name>
    <name evidence="5" type="ORF">ABS311_04680</name>
</gene>
<dbReference type="GO" id="GO:0008791">
    <property type="term" value="F:arginine N-succinyltransferase activity"/>
    <property type="evidence" value="ECO:0007669"/>
    <property type="project" value="UniProtKB-EC"/>
</dbReference>
<sequence>MLLVRPIEARDIDALLVIAQATGHGFTSLPNDKNILAKKIEASVAAINLESDFAFSQTKQSYLFVLEDTISGEILGTSGIESSVGLDDAFYHYRISKVVHSSPKLGIYNPLDVLILCNDYTGATEIGSLFLAPQARGQNAGKLLSKFRFMFMAEHRNRFNSRIFAEMRGVLDESGHSPFWDWLEDNFFRIDFPTADYLSGIGNKAFIAELMPKFPIYTRLLSSKAQAVIGKVHPQTAPALSLLEAESFRFNGYIDIFDGGPTVEAELHQINSVKNSRKVSVALQTGEQAGGMQHFLICNTRVKNFRAAIAQSQLDEISNRILLSSSDAELLGLKKHDSARILALV</sequence>
<dbReference type="Gene3D" id="2.40.40.20">
    <property type="match status" value="1"/>
</dbReference>
<evidence type="ECO:0000256" key="2">
    <source>
        <dbReference type="ARBA" id="ARBA00022679"/>
    </source>
</evidence>
<dbReference type="EC" id="2.3.1.109" evidence="4"/>
<evidence type="ECO:0000256" key="3">
    <source>
        <dbReference type="ARBA" id="ARBA00023315"/>
    </source>
</evidence>
<keyword evidence="2 5" id="KW-0808">Transferase</keyword>
<proteinExistence type="predicted"/>
<evidence type="ECO:0000313" key="5">
    <source>
        <dbReference type="EMBL" id="MER2491173.1"/>
    </source>
</evidence>
<evidence type="ECO:0000256" key="4">
    <source>
        <dbReference type="NCBIfam" id="TIGR03244"/>
    </source>
</evidence>
<dbReference type="SUPFAM" id="SSF55729">
    <property type="entry name" value="Acyl-CoA N-acyltransferases (Nat)"/>
    <property type="match status" value="1"/>
</dbReference>
<evidence type="ECO:0000256" key="1">
    <source>
        <dbReference type="ARBA" id="ARBA00022503"/>
    </source>
</evidence>
<dbReference type="PANTHER" id="PTHR30420:SF1">
    <property type="entry name" value="ARGININE N-SUCCINYLTRANSFERASE"/>
    <property type="match status" value="1"/>
</dbReference>
<name>A0ABV1RE22_9ALTE</name>
<keyword evidence="1" id="KW-0056">Arginine metabolism</keyword>
<dbReference type="Proteomes" id="UP001467690">
    <property type="component" value="Unassembled WGS sequence"/>
</dbReference>
<dbReference type="InterPro" id="IPR007041">
    <property type="entry name" value="Arg_succinylTrfase_AstA/AruG"/>
</dbReference>
<dbReference type="Pfam" id="PF04958">
    <property type="entry name" value="AstA"/>
    <property type="match status" value="1"/>
</dbReference>
<dbReference type="NCBIfam" id="TIGR03243">
    <property type="entry name" value="arg_catab_AOST"/>
    <property type="match status" value="1"/>
</dbReference>
<dbReference type="RefSeq" id="WP_143871577.1">
    <property type="nucleotide sequence ID" value="NZ_CP041660.1"/>
</dbReference>
<evidence type="ECO:0000313" key="6">
    <source>
        <dbReference type="Proteomes" id="UP001467690"/>
    </source>
</evidence>
<dbReference type="InterPro" id="IPR017650">
    <property type="entry name" value="Arginine_N-succinylTrfase"/>
</dbReference>
<dbReference type="NCBIfam" id="TIGR03244">
    <property type="entry name" value="arg_catab_AstA"/>
    <property type="match status" value="1"/>
</dbReference>
<protein>
    <recommendedName>
        <fullName evidence="4">Arginine N-succinyltransferase</fullName>
        <ecNumber evidence="4">2.3.1.109</ecNumber>
    </recommendedName>
</protein>
<keyword evidence="3 5" id="KW-0012">Acyltransferase</keyword>
<comment type="caution">
    <text evidence="5">The sequence shown here is derived from an EMBL/GenBank/DDBJ whole genome shotgun (WGS) entry which is preliminary data.</text>
</comment>